<proteinExistence type="predicted"/>
<protein>
    <submittedName>
        <fullName evidence="2">Uncharacterized protein</fullName>
    </submittedName>
</protein>
<name>A0AC34FK85_9BILA</name>
<sequence length="92" mass="10675">MTNVDLEMGIQNIHQILRRISQSRIIDGIEIGNIVMENVKEILNISKDLIMENEILLSENDNDVSDKKTLIEQDEMKKLNKFLLKIVSFNFS</sequence>
<reference evidence="2" key="1">
    <citation type="submission" date="2022-11" db="UniProtKB">
        <authorList>
            <consortium name="WormBaseParasite"/>
        </authorList>
    </citation>
    <scope>IDENTIFICATION</scope>
</reference>
<dbReference type="WBParaSite" id="ES5_v2.g17690.t1">
    <property type="protein sequence ID" value="ES5_v2.g17690.t1"/>
    <property type="gene ID" value="ES5_v2.g17690"/>
</dbReference>
<organism evidence="1 2">
    <name type="scientific">Panagrolaimus sp. ES5</name>
    <dbReference type="NCBI Taxonomy" id="591445"/>
    <lineage>
        <taxon>Eukaryota</taxon>
        <taxon>Metazoa</taxon>
        <taxon>Ecdysozoa</taxon>
        <taxon>Nematoda</taxon>
        <taxon>Chromadorea</taxon>
        <taxon>Rhabditida</taxon>
        <taxon>Tylenchina</taxon>
        <taxon>Panagrolaimomorpha</taxon>
        <taxon>Panagrolaimoidea</taxon>
        <taxon>Panagrolaimidae</taxon>
        <taxon>Panagrolaimus</taxon>
    </lineage>
</organism>
<dbReference type="Proteomes" id="UP000887579">
    <property type="component" value="Unplaced"/>
</dbReference>
<evidence type="ECO:0000313" key="1">
    <source>
        <dbReference type="Proteomes" id="UP000887579"/>
    </source>
</evidence>
<accession>A0AC34FK85</accession>
<evidence type="ECO:0000313" key="2">
    <source>
        <dbReference type="WBParaSite" id="ES5_v2.g17690.t1"/>
    </source>
</evidence>